<dbReference type="RefSeq" id="WP_123222903.1">
    <property type="nucleotide sequence ID" value="NZ_RJSF01000039.1"/>
</dbReference>
<dbReference type="OrthoDB" id="3210235at2"/>
<dbReference type="InterPro" id="IPR036271">
    <property type="entry name" value="Tet_transcr_reg_TetR-rel_C_sf"/>
</dbReference>
<dbReference type="EMBL" id="RJSF01000039">
    <property type="protein sequence ID" value="RNM14564.1"/>
    <property type="molecule type" value="Genomic_DNA"/>
</dbReference>
<gene>
    <name evidence="2" type="ORF">EFL26_10785</name>
</gene>
<sequence length="146" mass="15575">MSAPLFPDSPAVLAACRAAEARMVAATADVAVDTAVDFSERLLRSFLGLCENPRTRQGMLRMVRSSVGSARAGRAFYQVLNRTVVNPAARATGVHASALRFELVCGQLVGLAMMRYVLQVEPVASAPADEIVRQFAPAIRATLRGS</sequence>
<dbReference type="AlphaFoldDB" id="A0A3N0GQ21"/>
<dbReference type="Proteomes" id="UP000279994">
    <property type="component" value="Unassembled WGS sequence"/>
</dbReference>
<dbReference type="InterPro" id="IPR041678">
    <property type="entry name" value="TetR_C_16"/>
</dbReference>
<dbReference type="Gene3D" id="1.10.357.10">
    <property type="entry name" value="Tetracycline Repressor, domain 2"/>
    <property type="match status" value="1"/>
</dbReference>
<comment type="caution">
    <text evidence="2">The sequence shown here is derived from an EMBL/GenBank/DDBJ whole genome shotgun (WGS) entry which is preliminary data.</text>
</comment>
<proteinExistence type="predicted"/>
<organism evidence="2 3">
    <name type="scientific">Nocardioides pocheonensis</name>
    <dbReference type="NCBI Taxonomy" id="661485"/>
    <lineage>
        <taxon>Bacteria</taxon>
        <taxon>Bacillati</taxon>
        <taxon>Actinomycetota</taxon>
        <taxon>Actinomycetes</taxon>
        <taxon>Propionibacteriales</taxon>
        <taxon>Nocardioidaceae</taxon>
        <taxon>Nocardioides</taxon>
    </lineage>
</organism>
<reference evidence="2 3" key="1">
    <citation type="submission" date="2018-11" db="EMBL/GenBank/DDBJ databases">
        <authorList>
            <person name="Li F."/>
        </authorList>
    </citation>
    <scope>NUCLEOTIDE SEQUENCE [LARGE SCALE GENOMIC DNA]</scope>
    <source>
        <strain evidence="2 3">Gsoil 818</strain>
    </source>
</reference>
<feature type="domain" description="Tetracyclin repressor-like C-terminal" evidence="1">
    <location>
        <begin position="38"/>
        <end position="143"/>
    </location>
</feature>
<keyword evidence="3" id="KW-1185">Reference proteome</keyword>
<accession>A0A3N0GQ21</accession>
<evidence type="ECO:0000313" key="3">
    <source>
        <dbReference type="Proteomes" id="UP000279994"/>
    </source>
</evidence>
<evidence type="ECO:0000259" key="1">
    <source>
        <dbReference type="Pfam" id="PF17920"/>
    </source>
</evidence>
<protein>
    <recommendedName>
        <fullName evidence="1">Tetracyclin repressor-like C-terminal domain-containing protein</fullName>
    </recommendedName>
</protein>
<evidence type="ECO:0000313" key="2">
    <source>
        <dbReference type="EMBL" id="RNM14564.1"/>
    </source>
</evidence>
<name>A0A3N0GQ21_9ACTN</name>
<dbReference type="SUPFAM" id="SSF48498">
    <property type="entry name" value="Tetracyclin repressor-like, C-terminal domain"/>
    <property type="match status" value="1"/>
</dbReference>
<dbReference type="Pfam" id="PF17920">
    <property type="entry name" value="TetR_C_16"/>
    <property type="match status" value="1"/>
</dbReference>